<evidence type="ECO:0000313" key="2">
    <source>
        <dbReference type="Proteomes" id="UP001054252"/>
    </source>
</evidence>
<gene>
    <name evidence="1" type="ORF">SLEP1_g18984</name>
</gene>
<comment type="caution">
    <text evidence="1">The sequence shown here is derived from an EMBL/GenBank/DDBJ whole genome shotgun (WGS) entry which is preliminary data.</text>
</comment>
<dbReference type="AlphaFoldDB" id="A0AAV5J9X3"/>
<reference evidence="1 2" key="1">
    <citation type="journal article" date="2021" name="Commun. Biol.">
        <title>The genome of Shorea leprosula (Dipterocarpaceae) highlights the ecological relevance of drought in aseasonal tropical rainforests.</title>
        <authorList>
            <person name="Ng K.K.S."/>
            <person name="Kobayashi M.J."/>
            <person name="Fawcett J.A."/>
            <person name="Hatakeyama M."/>
            <person name="Paape T."/>
            <person name="Ng C.H."/>
            <person name="Ang C.C."/>
            <person name="Tnah L.H."/>
            <person name="Lee C.T."/>
            <person name="Nishiyama T."/>
            <person name="Sese J."/>
            <person name="O'Brien M.J."/>
            <person name="Copetti D."/>
            <person name="Mohd Noor M.I."/>
            <person name="Ong R.C."/>
            <person name="Putra M."/>
            <person name="Sireger I.Z."/>
            <person name="Indrioko S."/>
            <person name="Kosugi Y."/>
            <person name="Izuno A."/>
            <person name="Isagi Y."/>
            <person name="Lee S.L."/>
            <person name="Shimizu K.K."/>
        </authorList>
    </citation>
    <scope>NUCLEOTIDE SEQUENCE [LARGE SCALE GENOMIC DNA]</scope>
    <source>
        <strain evidence="1">214</strain>
    </source>
</reference>
<name>A0AAV5J9X3_9ROSI</name>
<accession>A0AAV5J9X3</accession>
<proteinExistence type="predicted"/>
<organism evidence="1 2">
    <name type="scientific">Rubroshorea leprosula</name>
    <dbReference type="NCBI Taxonomy" id="152421"/>
    <lineage>
        <taxon>Eukaryota</taxon>
        <taxon>Viridiplantae</taxon>
        <taxon>Streptophyta</taxon>
        <taxon>Embryophyta</taxon>
        <taxon>Tracheophyta</taxon>
        <taxon>Spermatophyta</taxon>
        <taxon>Magnoliopsida</taxon>
        <taxon>eudicotyledons</taxon>
        <taxon>Gunneridae</taxon>
        <taxon>Pentapetalae</taxon>
        <taxon>rosids</taxon>
        <taxon>malvids</taxon>
        <taxon>Malvales</taxon>
        <taxon>Dipterocarpaceae</taxon>
        <taxon>Rubroshorea</taxon>
    </lineage>
</organism>
<dbReference type="EMBL" id="BPVZ01000026">
    <property type="protein sequence ID" value="GKV07183.1"/>
    <property type="molecule type" value="Genomic_DNA"/>
</dbReference>
<evidence type="ECO:0000313" key="1">
    <source>
        <dbReference type="EMBL" id="GKV07183.1"/>
    </source>
</evidence>
<protein>
    <recommendedName>
        <fullName evidence="3">Ribosomal protein L32</fullName>
    </recommendedName>
</protein>
<evidence type="ECO:0008006" key="3">
    <source>
        <dbReference type="Google" id="ProtNLM"/>
    </source>
</evidence>
<sequence>MLQIFSMLLRGAYCYEYVEKKSSKMDLPLTQQAEHNFF</sequence>
<keyword evidence="2" id="KW-1185">Reference proteome</keyword>
<dbReference type="Proteomes" id="UP001054252">
    <property type="component" value="Unassembled WGS sequence"/>
</dbReference>